<evidence type="ECO:0000256" key="1">
    <source>
        <dbReference type="SAM" id="MobiDB-lite"/>
    </source>
</evidence>
<dbReference type="EMBL" id="CAAE01015038">
    <property type="protein sequence ID" value="CAG11480.1"/>
    <property type="molecule type" value="Genomic_DNA"/>
</dbReference>
<name>Q4RJF2_TETNG</name>
<proteinExistence type="predicted"/>
<feature type="compositionally biased region" description="Polar residues" evidence="1">
    <location>
        <begin position="27"/>
        <end position="36"/>
    </location>
</feature>
<organism evidence="2">
    <name type="scientific">Tetraodon nigroviridis</name>
    <name type="common">Spotted green pufferfish</name>
    <name type="synonym">Chelonodon nigroviridis</name>
    <dbReference type="NCBI Taxonomy" id="99883"/>
    <lineage>
        <taxon>Eukaryota</taxon>
        <taxon>Metazoa</taxon>
        <taxon>Chordata</taxon>
        <taxon>Craniata</taxon>
        <taxon>Vertebrata</taxon>
        <taxon>Euteleostomi</taxon>
        <taxon>Actinopterygii</taxon>
        <taxon>Neopterygii</taxon>
        <taxon>Teleostei</taxon>
        <taxon>Neoteleostei</taxon>
        <taxon>Acanthomorphata</taxon>
        <taxon>Eupercaria</taxon>
        <taxon>Tetraodontiformes</taxon>
        <taxon>Tetradontoidea</taxon>
        <taxon>Tetraodontidae</taxon>
        <taxon>Tetraodon</taxon>
    </lineage>
</organism>
<dbReference type="AlphaFoldDB" id="Q4RJF2"/>
<protein>
    <submittedName>
        <fullName evidence="2">(spotted green pufferfish) hypothetical protein</fullName>
    </submittedName>
</protein>
<reference evidence="2" key="1">
    <citation type="journal article" date="2004" name="Nature">
        <title>Genome duplication in the teleost fish Tetraodon nigroviridis reveals the early vertebrate proto-karyotype.</title>
        <authorList>
            <person name="Jaillon O."/>
            <person name="Aury J.-M."/>
            <person name="Brunet F."/>
            <person name="Petit J.-L."/>
            <person name="Stange-Thomann N."/>
            <person name="Mauceli E."/>
            <person name="Bouneau L."/>
            <person name="Fischer C."/>
            <person name="Ozouf-Costaz C."/>
            <person name="Bernot A."/>
            <person name="Nicaud S."/>
            <person name="Jaffe D."/>
            <person name="Fisher S."/>
            <person name="Lutfalla G."/>
            <person name="Dossat C."/>
            <person name="Segurens B."/>
            <person name="Dasilva C."/>
            <person name="Salanoubat M."/>
            <person name="Levy M."/>
            <person name="Boudet N."/>
            <person name="Castellano S."/>
            <person name="Anthouard V."/>
            <person name="Jubin C."/>
            <person name="Castelli V."/>
            <person name="Katinka M."/>
            <person name="Vacherie B."/>
            <person name="Biemont C."/>
            <person name="Skalli Z."/>
            <person name="Cattolico L."/>
            <person name="Poulain J."/>
            <person name="De Berardinis V."/>
            <person name="Cruaud C."/>
            <person name="Duprat S."/>
            <person name="Brottier P."/>
            <person name="Coutanceau J.-P."/>
            <person name="Gouzy J."/>
            <person name="Parra G."/>
            <person name="Lardier G."/>
            <person name="Chapple C."/>
            <person name="McKernan K.J."/>
            <person name="McEwan P."/>
            <person name="Bosak S."/>
            <person name="Kellis M."/>
            <person name="Volff J.-N."/>
            <person name="Guigo R."/>
            <person name="Zody M.C."/>
            <person name="Mesirov J."/>
            <person name="Lindblad-Toh K."/>
            <person name="Birren B."/>
            <person name="Nusbaum C."/>
            <person name="Kahn D."/>
            <person name="Robinson-Rechavi M."/>
            <person name="Laudet V."/>
            <person name="Schachter V."/>
            <person name="Quetier F."/>
            <person name="Saurin W."/>
            <person name="Scarpelli C."/>
            <person name="Wincker P."/>
            <person name="Lander E.S."/>
            <person name="Weissenbach J."/>
            <person name="Roest Crollius H."/>
        </authorList>
    </citation>
    <scope>NUCLEOTIDE SEQUENCE [LARGE SCALE GENOMIC DNA]</scope>
</reference>
<sequence>MGTSQVSETRPKANSIKPAGLEEVPTPATNRSTTVHSRITKKHNILTQVIMHFSLRYLKNCTSFTRRLGIGKSKLHNQPRRVKHQLIVTLT</sequence>
<reference evidence="2" key="2">
    <citation type="submission" date="2004-02" db="EMBL/GenBank/DDBJ databases">
        <authorList>
            <consortium name="Genoscope"/>
            <consortium name="Whitehead Institute Centre for Genome Research"/>
        </authorList>
    </citation>
    <scope>NUCLEOTIDE SEQUENCE</scope>
</reference>
<accession>Q4RJF2</accession>
<comment type="caution">
    <text evidence="2">The sequence shown here is derived from an EMBL/GenBank/DDBJ whole genome shotgun (WGS) entry which is preliminary data.</text>
</comment>
<evidence type="ECO:0000313" key="2">
    <source>
        <dbReference type="EMBL" id="CAG11480.1"/>
    </source>
</evidence>
<dbReference type="KEGG" id="tng:GSTEN00033456G001"/>
<feature type="region of interest" description="Disordered" evidence="1">
    <location>
        <begin position="1"/>
        <end position="36"/>
    </location>
</feature>
<gene>
    <name evidence="2" type="ORF">GSTENG00033456001</name>
</gene>